<feature type="domain" description="Luciferase-like" evidence="1">
    <location>
        <begin position="18"/>
        <end position="286"/>
    </location>
</feature>
<dbReference type="GO" id="GO:0005829">
    <property type="term" value="C:cytosol"/>
    <property type="evidence" value="ECO:0007669"/>
    <property type="project" value="TreeGrafter"/>
</dbReference>
<name>A0A9D2KHR6_9MICO</name>
<comment type="caution">
    <text evidence="2">The sequence shown here is derived from an EMBL/GenBank/DDBJ whole genome shotgun (WGS) entry which is preliminary data.</text>
</comment>
<keyword evidence="2" id="KW-0503">Monooxygenase</keyword>
<evidence type="ECO:0000313" key="2">
    <source>
        <dbReference type="EMBL" id="HJA03513.1"/>
    </source>
</evidence>
<dbReference type="Gene3D" id="3.20.20.30">
    <property type="entry name" value="Luciferase-like domain"/>
    <property type="match status" value="1"/>
</dbReference>
<dbReference type="PANTHER" id="PTHR30137">
    <property type="entry name" value="LUCIFERASE-LIKE MONOOXYGENASE"/>
    <property type="match status" value="1"/>
</dbReference>
<dbReference type="InterPro" id="IPR011251">
    <property type="entry name" value="Luciferase-like_dom"/>
</dbReference>
<dbReference type="Pfam" id="PF00296">
    <property type="entry name" value="Bac_luciferase"/>
    <property type="match status" value="1"/>
</dbReference>
<gene>
    <name evidence="2" type="ORF">H9800_01450</name>
</gene>
<dbReference type="PANTHER" id="PTHR30137:SF15">
    <property type="entry name" value="BLL6902 PROTEIN"/>
    <property type="match status" value="1"/>
</dbReference>
<dbReference type="EMBL" id="DXAM01000021">
    <property type="protein sequence ID" value="HJA03513.1"/>
    <property type="molecule type" value="Genomic_DNA"/>
</dbReference>
<dbReference type="GO" id="GO:0004497">
    <property type="term" value="F:monooxygenase activity"/>
    <property type="evidence" value="ECO:0007669"/>
    <property type="project" value="UniProtKB-KW"/>
</dbReference>
<dbReference type="NCBIfam" id="TIGR04027">
    <property type="entry name" value="LLM_KPN_01858"/>
    <property type="match status" value="1"/>
</dbReference>
<dbReference type="InterPro" id="IPR050766">
    <property type="entry name" value="Bact_Lucif_Oxidored"/>
</dbReference>
<evidence type="ECO:0000313" key="3">
    <source>
        <dbReference type="Proteomes" id="UP000824220"/>
    </source>
</evidence>
<dbReference type="SUPFAM" id="SSF51679">
    <property type="entry name" value="Bacterial luciferase-like"/>
    <property type="match status" value="1"/>
</dbReference>
<reference evidence="2" key="2">
    <citation type="submission" date="2021-04" db="EMBL/GenBank/DDBJ databases">
        <authorList>
            <person name="Gilroy R."/>
        </authorList>
    </citation>
    <scope>NUCLEOTIDE SEQUENCE</scope>
    <source>
        <strain evidence="2">ChiHjej8B7-3636</strain>
    </source>
</reference>
<protein>
    <submittedName>
        <fullName evidence="2">FMN-dependent luciferase-like monooxygenase</fullName>
    </submittedName>
</protein>
<reference evidence="2" key="1">
    <citation type="journal article" date="2021" name="PeerJ">
        <title>Extensive microbial diversity within the chicken gut microbiome revealed by metagenomics and culture.</title>
        <authorList>
            <person name="Gilroy R."/>
            <person name="Ravi A."/>
            <person name="Getino M."/>
            <person name="Pursley I."/>
            <person name="Horton D.L."/>
            <person name="Alikhan N.F."/>
            <person name="Baker D."/>
            <person name="Gharbi K."/>
            <person name="Hall N."/>
            <person name="Watson M."/>
            <person name="Adriaenssens E.M."/>
            <person name="Foster-Nyarko E."/>
            <person name="Jarju S."/>
            <person name="Secka A."/>
            <person name="Antonio M."/>
            <person name="Oren A."/>
            <person name="Chaudhuri R.R."/>
            <person name="La Ragione R."/>
            <person name="Hildebrand F."/>
            <person name="Pallen M.J."/>
        </authorList>
    </citation>
    <scope>NUCLEOTIDE SEQUENCE</scope>
    <source>
        <strain evidence="2">ChiHjej8B7-3636</strain>
    </source>
</reference>
<proteinExistence type="predicted"/>
<organism evidence="2 3">
    <name type="scientific">Candidatus Microbacterium stercoravium</name>
    <dbReference type="NCBI Taxonomy" id="2838697"/>
    <lineage>
        <taxon>Bacteria</taxon>
        <taxon>Bacillati</taxon>
        <taxon>Actinomycetota</taxon>
        <taxon>Actinomycetes</taxon>
        <taxon>Micrococcales</taxon>
        <taxon>Microbacteriaceae</taxon>
        <taxon>Microbacterium</taxon>
    </lineage>
</organism>
<sequence>MTGPRLGFFSRLLEDAPAASRYRFALEQIEAADRAGFVSAWVAQHHFGRDEGGLPSPFVLLAAAAERTRTIRLGTAVLTLPIDDPLRAAEDASVLDAMSGGRVELGVAPGGTPGSFAAFGRAADERAQIFAEHLGVFRDALAGRGIRGTESRIYPAAAGLAARVWQATFGQAGAERAAAAGDGLMLSRTQQKPNGMALHEAQLPLIAAYRRALPDGSAPRVLASRTAVVVDSDADRTRLLEASRPALERTARTTVRIDPHGLGLDELARATDTHVGTIDEVADSLSRDLVLAEATDVSFQVHSLAADHETTLRSIELLATQVAPRIGCALTGAGPAT</sequence>
<dbReference type="GO" id="GO:0016705">
    <property type="term" value="F:oxidoreductase activity, acting on paired donors, with incorporation or reduction of molecular oxygen"/>
    <property type="evidence" value="ECO:0007669"/>
    <property type="project" value="InterPro"/>
</dbReference>
<accession>A0A9D2KHR6</accession>
<dbReference type="AlphaFoldDB" id="A0A9D2KHR6"/>
<dbReference type="Proteomes" id="UP000824220">
    <property type="component" value="Unassembled WGS sequence"/>
</dbReference>
<evidence type="ECO:0000259" key="1">
    <source>
        <dbReference type="Pfam" id="PF00296"/>
    </source>
</evidence>
<keyword evidence="2" id="KW-0560">Oxidoreductase</keyword>
<dbReference type="InterPro" id="IPR024003">
    <property type="entry name" value="Luciferase-like_KPN01858"/>
</dbReference>
<dbReference type="InterPro" id="IPR036661">
    <property type="entry name" value="Luciferase-like_sf"/>
</dbReference>